<accession>A0ABW1A9N0</accession>
<keyword evidence="2" id="KW-1185">Reference proteome</keyword>
<evidence type="ECO:0000313" key="1">
    <source>
        <dbReference type="EMBL" id="MFC5751278.1"/>
    </source>
</evidence>
<protein>
    <recommendedName>
        <fullName evidence="3">NPCBM-associated, NEW3 domain of alpha-galactosidase</fullName>
    </recommendedName>
</protein>
<evidence type="ECO:0000313" key="2">
    <source>
        <dbReference type="Proteomes" id="UP001596074"/>
    </source>
</evidence>
<organism evidence="1 2">
    <name type="scientific">Actinomadura rugatobispora</name>
    <dbReference type="NCBI Taxonomy" id="1994"/>
    <lineage>
        <taxon>Bacteria</taxon>
        <taxon>Bacillati</taxon>
        <taxon>Actinomycetota</taxon>
        <taxon>Actinomycetes</taxon>
        <taxon>Streptosporangiales</taxon>
        <taxon>Thermomonosporaceae</taxon>
        <taxon>Actinomadura</taxon>
    </lineage>
</organism>
<dbReference type="RefSeq" id="WP_378287181.1">
    <property type="nucleotide sequence ID" value="NZ_JBHSON010000067.1"/>
</dbReference>
<dbReference type="Proteomes" id="UP001596074">
    <property type="component" value="Unassembled WGS sequence"/>
</dbReference>
<comment type="caution">
    <text evidence="1">The sequence shown here is derived from an EMBL/GenBank/DDBJ whole genome shotgun (WGS) entry which is preliminary data.</text>
</comment>
<sequence>MYQVKGLRSLIRTAIVALVIGYPGLIMPANAEMRGSPACHPALVGLELPSEKVHSGAAAQGKVRLDCASRRAVTVALASADPTWVSVPHSVTVPAGATEATVPIGTHQPDYIYGPFNVAVTATLHGQELSRPLELQPGLKFLSTSSSVISGDAVWLDVGLNGTAPEGGITITLESDNDALQLPTSITIKSGTLGTAGSFGRTVRIPQDANVTVTAKLPGQNRSSVIALRAWTYDPGDWSLTGPQEMYGSGAYGMTLNLPNPVPHGGVEVTFSSDNPRLDLPSSRTLNEGVGGTLNFQFSAPYDIDGNATVTADIEGVGSRSFNVRVRPGIKDVEIPWPLYGGQTFQGTIHLGTTTDVPLTIKLSSDNQVLQVPAEVVVPAGSASAVFTGTTAAVDAFDFATLTAQLDRSRLDRDVFIDPPPS</sequence>
<gene>
    <name evidence="1" type="ORF">ACFPZN_37160</name>
</gene>
<evidence type="ECO:0008006" key="3">
    <source>
        <dbReference type="Google" id="ProtNLM"/>
    </source>
</evidence>
<name>A0ABW1A9N0_9ACTN</name>
<dbReference type="EMBL" id="JBHSON010000067">
    <property type="protein sequence ID" value="MFC5751278.1"/>
    <property type="molecule type" value="Genomic_DNA"/>
</dbReference>
<proteinExistence type="predicted"/>
<reference evidence="2" key="1">
    <citation type="journal article" date="2019" name="Int. J. Syst. Evol. Microbiol.">
        <title>The Global Catalogue of Microorganisms (GCM) 10K type strain sequencing project: providing services to taxonomists for standard genome sequencing and annotation.</title>
        <authorList>
            <consortium name="The Broad Institute Genomics Platform"/>
            <consortium name="The Broad Institute Genome Sequencing Center for Infectious Disease"/>
            <person name="Wu L."/>
            <person name="Ma J."/>
        </authorList>
    </citation>
    <scope>NUCLEOTIDE SEQUENCE [LARGE SCALE GENOMIC DNA]</scope>
    <source>
        <strain evidence="2">KCTC 42087</strain>
    </source>
</reference>